<keyword evidence="3" id="KW-1185">Reference proteome</keyword>
<organism evidence="2 3">
    <name type="scientific">Capsicum baccatum</name>
    <name type="common">Peruvian pepper</name>
    <dbReference type="NCBI Taxonomy" id="33114"/>
    <lineage>
        <taxon>Eukaryota</taxon>
        <taxon>Viridiplantae</taxon>
        <taxon>Streptophyta</taxon>
        <taxon>Embryophyta</taxon>
        <taxon>Tracheophyta</taxon>
        <taxon>Spermatophyta</taxon>
        <taxon>Magnoliopsida</taxon>
        <taxon>eudicotyledons</taxon>
        <taxon>Gunneridae</taxon>
        <taxon>Pentapetalae</taxon>
        <taxon>asterids</taxon>
        <taxon>lamiids</taxon>
        <taxon>Solanales</taxon>
        <taxon>Solanaceae</taxon>
        <taxon>Solanoideae</taxon>
        <taxon>Capsiceae</taxon>
        <taxon>Capsicum</taxon>
    </lineage>
</organism>
<reference evidence="3" key="2">
    <citation type="journal article" date="2017" name="J. Anim. Genet.">
        <title>Multiple reference genome sequences of hot pepper reveal the massive evolution of plant disease resistance genes by retroduplication.</title>
        <authorList>
            <person name="Kim S."/>
            <person name="Park J."/>
            <person name="Yeom S.-I."/>
            <person name="Kim Y.-M."/>
            <person name="Seo E."/>
            <person name="Kim K.-T."/>
            <person name="Kim M.-S."/>
            <person name="Lee J.M."/>
            <person name="Cheong K."/>
            <person name="Shin H.-S."/>
            <person name="Kim S.-B."/>
            <person name="Han K."/>
            <person name="Lee J."/>
            <person name="Park M."/>
            <person name="Lee H.-A."/>
            <person name="Lee H.-Y."/>
            <person name="Lee Y."/>
            <person name="Oh S."/>
            <person name="Lee J.H."/>
            <person name="Choi E."/>
            <person name="Choi E."/>
            <person name="Lee S.E."/>
            <person name="Jeon J."/>
            <person name="Kim H."/>
            <person name="Choi G."/>
            <person name="Song H."/>
            <person name="Lee J."/>
            <person name="Lee S.-C."/>
            <person name="Kwon J.-K."/>
            <person name="Lee H.-Y."/>
            <person name="Koo N."/>
            <person name="Hong Y."/>
            <person name="Kim R.W."/>
            <person name="Kang W.-H."/>
            <person name="Huh J.H."/>
            <person name="Kang B.-C."/>
            <person name="Yang T.-J."/>
            <person name="Lee Y.-H."/>
            <person name="Bennetzen J.L."/>
            <person name="Choi D."/>
        </authorList>
    </citation>
    <scope>NUCLEOTIDE SEQUENCE [LARGE SCALE GENOMIC DNA]</scope>
    <source>
        <strain evidence="3">cv. PBC81</strain>
    </source>
</reference>
<proteinExistence type="predicted"/>
<evidence type="ECO:0000256" key="1">
    <source>
        <dbReference type="SAM" id="MobiDB-lite"/>
    </source>
</evidence>
<reference evidence="2 3" key="1">
    <citation type="journal article" date="2017" name="Genome Biol.">
        <title>New reference genome sequences of hot pepper reveal the massive evolution of plant disease-resistance genes by retroduplication.</title>
        <authorList>
            <person name="Kim S."/>
            <person name="Park J."/>
            <person name="Yeom S.I."/>
            <person name="Kim Y.M."/>
            <person name="Seo E."/>
            <person name="Kim K.T."/>
            <person name="Kim M.S."/>
            <person name="Lee J.M."/>
            <person name="Cheong K."/>
            <person name="Shin H.S."/>
            <person name="Kim S.B."/>
            <person name="Han K."/>
            <person name="Lee J."/>
            <person name="Park M."/>
            <person name="Lee H.A."/>
            <person name="Lee H.Y."/>
            <person name="Lee Y."/>
            <person name="Oh S."/>
            <person name="Lee J.H."/>
            <person name="Choi E."/>
            <person name="Choi E."/>
            <person name="Lee S.E."/>
            <person name="Jeon J."/>
            <person name="Kim H."/>
            <person name="Choi G."/>
            <person name="Song H."/>
            <person name="Lee J."/>
            <person name="Lee S.C."/>
            <person name="Kwon J.K."/>
            <person name="Lee H.Y."/>
            <person name="Koo N."/>
            <person name="Hong Y."/>
            <person name="Kim R.W."/>
            <person name="Kang W.H."/>
            <person name="Huh J.H."/>
            <person name="Kang B.C."/>
            <person name="Yang T.J."/>
            <person name="Lee Y.H."/>
            <person name="Bennetzen J.L."/>
            <person name="Choi D."/>
        </authorList>
    </citation>
    <scope>NUCLEOTIDE SEQUENCE [LARGE SCALE GENOMIC DNA]</scope>
    <source>
        <strain evidence="3">cv. PBC81</strain>
    </source>
</reference>
<evidence type="ECO:0000313" key="3">
    <source>
        <dbReference type="Proteomes" id="UP000224567"/>
    </source>
</evidence>
<protein>
    <submittedName>
        <fullName evidence="2">Uncharacterized protein</fullName>
    </submittedName>
</protein>
<feature type="compositionally biased region" description="Polar residues" evidence="1">
    <location>
        <begin position="64"/>
        <end position="77"/>
    </location>
</feature>
<name>A0A2G2V8T6_CAPBA</name>
<dbReference type="AlphaFoldDB" id="A0A2G2V8T6"/>
<gene>
    <name evidence="2" type="ORF">CQW23_31001</name>
</gene>
<dbReference type="EMBL" id="MLFT02000115">
    <property type="protein sequence ID" value="PHT29402.1"/>
    <property type="molecule type" value="Genomic_DNA"/>
</dbReference>
<comment type="caution">
    <text evidence="2">The sequence shown here is derived from an EMBL/GenBank/DDBJ whole genome shotgun (WGS) entry which is preliminary data.</text>
</comment>
<evidence type="ECO:0000313" key="2">
    <source>
        <dbReference type="EMBL" id="PHT29402.1"/>
    </source>
</evidence>
<dbReference type="Proteomes" id="UP000224567">
    <property type="component" value="Unassembled WGS sequence"/>
</dbReference>
<dbReference type="OrthoDB" id="1304062at2759"/>
<sequence length="131" mass="14825">MSMMYNSKSRHIRQRHNTIRELLSSRVIAVDYVKSKDNVSDPLTKGISIEGDKRTSKGMGLRPRTSQHSDVDTSGTQPVGADVAEKLLESAKRHLRPQIRRRSSTDWAQGRGCYCKGVFLLNQCILSERTH</sequence>
<accession>A0A2G2V8T6</accession>
<feature type="region of interest" description="Disordered" evidence="1">
    <location>
        <begin position="39"/>
        <end position="78"/>
    </location>
</feature>